<feature type="region of interest" description="Disordered" evidence="1">
    <location>
        <begin position="25"/>
        <end position="59"/>
    </location>
</feature>
<sequence>MKTFKDDRIRMDSPDTSCKQPLVQYMCQPAQRRRRRRRNDSEKKHEKLGEDGGTGYFPRQLFGPIRKNLQTGIRNMIQGFSLVLEEQKK</sequence>
<evidence type="ECO:0000313" key="3">
    <source>
        <dbReference type="Proteomes" id="UP000438429"/>
    </source>
</evidence>
<proteinExistence type="predicted"/>
<dbReference type="AlphaFoldDB" id="A0A6A4SBT0"/>
<evidence type="ECO:0000313" key="2">
    <source>
        <dbReference type="EMBL" id="KAF0029895.1"/>
    </source>
</evidence>
<gene>
    <name evidence="2" type="ORF">F2P81_019000</name>
</gene>
<organism evidence="2 3">
    <name type="scientific">Scophthalmus maximus</name>
    <name type="common">Turbot</name>
    <name type="synonym">Psetta maxima</name>
    <dbReference type="NCBI Taxonomy" id="52904"/>
    <lineage>
        <taxon>Eukaryota</taxon>
        <taxon>Metazoa</taxon>
        <taxon>Chordata</taxon>
        <taxon>Craniata</taxon>
        <taxon>Vertebrata</taxon>
        <taxon>Euteleostomi</taxon>
        <taxon>Actinopterygii</taxon>
        <taxon>Neopterygii</taxon>
        <taxon>Teleostei</taxon>
        <taxon>Neoteleostei</taxon>
        <taxon>Acanthomorphata</taxon>
        <taxon>Carangaria</taxon>
        <taxon>Pleuronectiformes</taxon>
        <taxon>Pleuronectoidei</taxon>
        <taxon>Scophthalmidae</taxon>
        <taxon>Scophthalmus</taxon>
    </lineage>
</organism>
<name>A0A6A4SBT0_SCOMX</name>
<feature type="compositionally biased region" description="Basic and acidic residues" evidence="1">
    <location>
        <begin position="39"/>
        <end position="50"/>
    </location>
</feature>
<protein>
    <submittedName>
        <fullName evidence="2">Uncharacterized protein</fullName>
    </submittedName>
</protein>
<dbReference type="Proteomes" id="UP000438429">
    <property type="component" value="Unassembled WGS sequence"/>
</dbReference>
<accession>A0A6A4SBT0</accession>
<comment type="caution">
    <text evidence="2">The sequence shown here is derived from an EMBL/GenBank/DDBJ whole genome shotgun (WGS) entry which is preliminary data.</text>
</comment>
<reference evidence="2 3" key="1">
    <citation type="submission" date="2019-06" db="EMBL/GenBank/DDBJ databases">
        <title>Draft genomes of female and male turbot (Scophthalmus maximus).</title>
        <authorList>
            <person name="Xu H."/>
            <person name="Xu X.-W."/>
            <person name="Shao C."/>
            <person name="Chen S."/>
        </authorList>
    </citation>
    <scope>NUCLEOTIDE SEQUENCE [LARGE SCALE GENOMIC DNA]</scope>
    <source>
        <strain evidence="2">Ysfricsl-2016a</strain>
        <tissue evidence="2">Blood</tissue>
    </source>
</reference>
<evidence type="ECO:0000256" key="1">
    <source>
        <dbReference type="SAM" id="MobiDB-lite"/>
    </source>
</evidence>
<dbReference type="EMBL" id="VEVO01000016">
    <property type="protein sequence ID" value="KAF0029895.1"/>
    <property type="molecule type" value="Genomic_DNA"/>
</dbReference>